<keyword evidence="2" id="KW-1133">Transmembrane helix</keyword>
<accession>A0A975FWL5</accession>
<protein>
    <submittedName>
        <fullName evidence="3">Uncharacterized protein</fullName>
    </submittedName>
</protein>
<dbReference type="KEGG" id="caul:KCG34_13695"/>
<reference evidence="3" key="1">
    <citation type="submission" date="2021-04" db="EMBL/GenBank/DDBJ databases">
        <title>The complete genome sequence of Caulobacter sp. S6.</title>
        <authorList>
            <person name="Tang Y."/>
            <person name="Ouyang W."/>
            <person name="Liu Q."/>
            <person name="Huang B."/>
            <person name="Guo Z."/>
            <person name="Lei P."/>
        </authorList>
    </citation>
    <scope>NUCLEOTIDE SEQUENCE</scope>
    <source>
        <strain evidence="3">S6</strain>
    </source>
</reference>
<keyword evidence="2" id="KW-0472">Membrane</keyword>
<evidence type="ECO:0000256" key="1">
    <source>
        <dbReference type="SAM" id="MobiDB-lite"/>
    </source>
</evidence>
<dbReference type="RefSeq" id="WP_211936205.1">
    <property type="nucleotide sequence ID" value="NZ_CP073078.1"/>
</dbReference>
<evidence type="ECO:0000313" key="3">
    <source>
        <dbReference type="EMBL" id="QUD86153.1"/>
    </source>
</evidence>
<dbReference type="Proteomes" id="UP000676409">
    <property type="component" value="Chromosome"/>
</dbReference>
<dbReference type="EMBL" id="CP073078">
    <property type="protein sequence ID" value="QUD86153.1"/>
    <property type="molecule type" value="Genomic_DNA"/>
</dbReference>
<proteinExistence type="predicted"/>
<feature type="region of interest" description="Disordered" evidence="1">
    <location>
        <begin position="51"/>
        <end position="156"/>
    </location>
</feature>
<evidence type="ECO:0000313" key="4">
    <source>
        <dbReference type="Proteomes" id="UP000676409"/>
    </source>
</evidence>
<keyword evidence="2" id="KW-0812">Transmembrane</keyword>
<feature type="transmembrane region" description="Helical" evidence="2">
    <location>
        <begin position="27"/>
        <end position="45"/>
    </location>
</feature>
<sequence length="156" mass="15612">MPSKPLHLTSPIDNEARFEVQPPATRAPVAIALVGIVCAGLVGLYRGVESVREETGSATQAPTTGAIVGAQPAAALPKNPDWSTLSGPVVLPPPAPKAKKADQPADSGDEADSEDSQAAEVMSSGEEVAQPAAPVTTAPPVNPGPLSSAPPHGPHG</sequence>
<keyword evidence="4" id="KW-1185">Reference proteome</keyword>
<feature type="compositionally biased region" description="Low complexity" evidence="1">
    <location>
        <begin position="128"/>
        <end position="139"/>
    </location>
</feature>
<gene>
    <name evidence="3" type="ORF">KCG34_13695</name>
</gene>
<name>A0A975FWL5_9CAUL</name>
<evidence type="ECO:0000256" key="2">
    <source>
        <dbReference type="SAM" id="Phobius"/>
    </source>
</evidence>
<dbReference type="AlphaFoldDB" id="A0A975FWL5"/>
<organism evidence="3 4">
    <name type="scientific">Phenylobacterium montanum</name>
    <dbReference type="NCBI Taxonomy" id="2823693"/>
    <lineage>
        <taxon>Bacteria</taxon>
        <taxon>Pseudomonadati</taxon>
        <taxon>Pseudomonadota</taxon>
        <taxon>Alphaproteobacteria</taxon>
        <taxon>Caulobacterales</taxon>
        <taxon>Caulobacteraceae</taxon>
        <taxon>Phenylobacterium</taxon>
    </lineage>
</organism>
<feature type="compositionally biased region" description="Acidic residues" evidence="1">
    <location>
        <begin position="107"/>
        <end position="117"/>
    </location>
</feature>